<evidence type="ECO:0000313" key="1">
    <source>
        <dbReference type="EMBL" id="KAF9521638.1"/>
    </source>
</evidence>
<dbReference type="Proteomes" id="UP000807306">
    <property type="component" value="Unassembled WGS sequence"/>
</dbReference>
<accession>A0A9P6E353</accession>
<evidence type="ECO:0000313" key="2">
    <source>
        <dbReference type="Proteomes" id="UP000807306"/>
    </source>
</evidence>
<protein>
    <recommendedName>
        <fullName evidence="3">Reverse transcriptase</fullName>
    </recommendedName>
</protein>
<feature type="non-terminal residue" evidence="1">
    <location>
        <position position="208"/>
    </location>
</feature>
<dbReference type="EMBL" id="MU158008">
    <property type="protein sequence ID" value="KAF9521638.1"/>
    <property type="molecule type" value="Genomic_DNA"/>
</dbReference>
<name>A0A9P6E353_9AGAR</name>
<gene>
    <name evidence="1" type="ORF">CPB83DRAFT_734024</name>
</gene>
<comment type="caution">
    <text evidence="1">The sequence shown here is derived from an EMBL/GenBank/DDBJ whole genome shotgun (WGS) entry which is preliminary data.</text>
</comment>
<keyword evidence="2" id="KW-1185">Reference proteome</keyword>
<dbReference type="AlphaFoldDB" id="A0A9P6E353"/>
<sequence length="208" mass="24578">MVLSKDIPTLEAFSTKNLTQVNNVFASLEIVEWFIRCEVDPGLQPILMDYFPIMSVIETKVVASEERRRRNYRVTEWGDFRKALKGRLERMEQPREFTRGEAAVAEAARRGLEKAVMDTIDECMPWTKPVSFEKRWWTKTLRRIMGRLTARHRTAPNDPVHKTYCQVRNKYFQAVKEAKRSHWREWLKELNGEEVWKASWLVDGDATD</sequence>
<reference evidence="1" key="1">
    <citation type="submission" date="2020-11" db="EMBL/GenBank/DDBJ databases">
        <authorList>
            <consortium name="DOE Joint Genome Institute"/>
            <person name="Ahrendt S."/>
            <person name="Riley R."/>
            <person name="Andreopoulos W."/>
            <person name="Labutti K."/>
            <person name="Pangilinan J."/>
            <person name="Ruiz-Duenas F.J."/>
            <person name="Barrasa J.M."/>
            <person name="Sanchez-Garcia M."/>
            <person name="Camarero S."/>
            <person name="Miyauchi S."/>
            <person name="Serrano A."/>
            <person name="Linde D."/>
            <person name="Babiker R."/>
            <person name="Drula E."/>
            <person name="Ayuso-Fernandez I."/>
            <person name="Pacheco R."/>
            <person name="Padilla G."/>
            <person name="Ferreira P."/>
            <person name="Barriuso J."/>
            <person name="Kellner H."/>
            <person name="Castanera R."/>
            <person name="Alfaro M."/>
            <person name="Ramirez L."/>
            <person name="Pisabarro A.G."/>
            <person name="Kuo A."/>
            <person name="Tritt A."/>
            <person name="Lipzen A."/>
            <person name="He G."/>
            <person name="Yan M."/>
            <person name="Ng V."/>
            <person name="Cullen D."/>
            <person name="Martin F."/>
            <person name="Rosso M.-N."/>
            <person name="Henrissat B."/>
            <person name="Hibbett D."/>
            <person name="Martinez A.T."/>
            <person name="Grigoriev I.V."/>
        </authorList>
    </citation>
    <scope>NUCLEOTIDE SEQUENCE</scope>
    <source>
        <strain evidence="1">CBS 506.95</strain>
    </source>
</reference>
<evidence type="ECO:0008006" key="3">
    <source>
        <dbReference type="Google" id="ProtNLM"/>
    </source>
</evidence>
<proteinExistence type="predicted"/>
<organism evidence="1 2">
    <name type="scientific">Crepidotus variabilis</name>
    <dbReference type="NCBI Taxonomy" id="179855"/>
    <lineage>
        <taxon>Eukaryota</taxon>
        <taxon>Fungi</taxon>
        <taxon>Dikarya</taxon>
        <taxon>Basidiomycota</taxon>
        <taxon>Agaricomycotina</taxon>
        <taxon>Agaricomycetes</taxon>
        <taxon>Agaricomycetidae</taxon>
        <taxon>Agaricales</taxon>
        <taxon>Agaricineae</taxon>
        <taxon>Crepidotaceae</taxon>
        <taxon>Crepidotus</taxon>
    </lineage>
</organism>
<dbReference type="OrthoDB" id="3261136at2759"/>